<keyword evidence="3" id="KW-1185">Reference proteome</keyword>
<feature type="signal peptide" evidence="1">
    <location>
        <begin position="1"/>
        <end position="29"/>
    </location>
</feature>
<dbReference type="RefSeq" id="WP_184828986.1">
    <property type="nucleotide sequence ID" value="NZ_JACHMM010000001.1"/>
</dbReference>
<name>A0A7W9GY39_9ACTN</name>
<dbReference type="AlphaFoldDB" id="A0A7W9GY39"/>
<feature type="chain" id="PRO_5030679416" evidence="1">
    <location>
        <begin position="30"/>
        <end position="105"/>
    </location>
</feature>
<accession>A0A7W9GY39</accession>
<keyword evidence="1" id="KW-0732">Signal</keyword>
<proteinExistence type="predicted"/>
<dbReference type="Proteomes" id="UP000542813">
    <property type="component" value="Unassembled WGS sequence"/>
</dbReference>
<dbReference type="EMBL" id="JACHMM010000001">
    <property type="protein sequence ID" value="MBB5791873.1"/>
    <property type="molecule type" value="Genomic_DNA"/>
</dbReference>
<evidence type="ECO:0000313" key="2">
    <source>
        <dbReference type="EMBL" id="MBB5791873.1"/>
    </source>
</evidence>
<organism evidence="2 3">
    <name type="scientific">Jiangella mangrovi</name>
    <dbReference type="NCBI Taxonomy" id="1524084"/>
    <lineage>
        <taxon>Bacteria</taxon>
        <taxon>Bacillati</taxon>
        <taxon>Actinomycetota</taxon>
        <taxon>Actinomycetes</taxon>
        <taxon>Jiangellales</taxon>
        <taxon>Jiangellaceae</taxon>
        <taxon>Jiangella</taxon>
    </lineage>
</organism>
<protein>
    <submittedName>
        <fullName evidence="2">Putative membrane protein YkoI</fullName>
    </submittedName>
</protein>
<sequence>MRHPKRWIGAGAAAVAVAGAIAAMGVASARHDEERPITGDALERASAVALEDTGGGTVTGTEVGDEEGYYEVEVTLDDGTQVDVHLDQDFAVLGDESDGTGDDGD</sequence>
<comment type="caution">
    <text evidence="2">The sequence shown here is derived from an EMBL/GenBank/DDBJ whole genome shotgun (WGS) entry which is preliminary data.</text>
</comment>
<dbReference type="Gene3D" id="3.30.505.20">
    <property type="match status" value="1"/>
</dbReference>
<evidence type="ECO:0000313" key="3">
    <source>
        <dbReference type="Proteomes" id="UP000542813"/>
    </source>
</evidence>
<reference evidence="2 3" key="1">
    <citation type="submission" date="2020-08" db="EMBL/GenBank/DDBJ databases">
        <title>Sequencing the genomes of 1000 actinobacteria strains.</title>
        <authorList>
            <person name="Klenk H.-P."/>
        </authorList>
    </citation>
    <scope>NUCLEOTIDE SEQUENCE [LARGE SCALE GENOMIC DNA]</scope>
    <source>
        <strain evidence="2 3">DSM 102122</strain>
    </source>
</reference>
<evidence type="ECO:0000256" key="1">
    <source>
        <dbReference type="SAM" id="SignalP"/>
    </source>
</evidence>
<gene>
    <name evidence="2" type="ORF">HD601_006448</name>
</gene>